<name>A0A2W1FWU7_9PLEO</name>
<dbReference type="AlphaFoldDB" id="A0A2W1FWU7"/>
<gene>
    <name evidence="2" type="ORF">Ptr86124_007175</name>
</gene>
<reference evidence="3" key="1">
    <citation type="journal article" date="2022" name="Microb. Genom.">
        <title>A global pangenome for the wheat fungal pathogen Pyrenophora tritici-repentis and prediction of effector protein structural homology.</title>
        <authorList>
            <person name="Moolhuijzen P.M."/>
            <person name="See P.T."/>
            <person name="Shi G."/>
            <person name="Powell H.R."/>
            <person name="Cockram J."/>
            <person name="Jorgensen L.N."/>
            <person name="Benslimane H."/>
            <person name="Strelkov S.E."/>
            <person name="Turner J."/>
            <person name="Liu Z."/>
            <person name="Moffat C.S."/>
        </authorList>
    </citation>
    <scope>NUCLEOTIDE SEQUENCE [LARGE SCALE GENOMIC DNA]</scope>
</reference>
<keyword evidence="1" id="KW-0175">Coiled coil</keyword>
<accession>A0A2W1FWU7</accession>
<sequence length="201" mass="21930">MVGGADAPNRKISIRNDSNTRAVAATKKGRSQLDQLGIQERTVKRGLTVAYSGRSIGSAKCAGLVPVISDMAASAISESCQDAATPDIFASSSSPAKSLLFGHTNKRQHSSSPLSSLLSPVLPASTSEARRCERKARANFLEAQKEMLEGDILRKRKKMERLEDVVACRQRRLERINERMRVLSEASEDSAMEDSSDDDDY</sequence>
<feature type="coiled-coil region" evidence="1">
    <location>
        <begin position="138"/>
        <end position="179"/>
    </location>
</feature>
<dbReference type="EMBL" id="NRDI02000009">
    <property type="protein sequence ID" value="KAI1513273.1"/>
    <property type="molecule type" value="Genomic_DNA"/>
</dbReference>
<evidence type="ECO:0000313" key="2">
    <source>
        <dbReference type="EMBL" id="KAI1513273.1"/>
    </source>
</evidence>
<organism evidence="2 3">
    <name type="scientific">Pyrenophora tritici-repentis</name>
    <dbReference type="NCBI Taxonomy" id="45151"/>
    <lineage>
        <taxon>Eukaryota</taxon>
        <taxon>Fungi</taxon>
        <taxon>Dikarya</taxon>
        <taxon>Ascomycota</taxon>
        <taxon>Pezizomycotina</taxon>
        <taxon>Dothideomycetes</taxon>
        <taxon>Pleosporomycetidae</taxon>
        <taxon>Pleosporales</taxon>
        <taxon>Pleosporineae</taxon>
        <taxon>Pleosporaceae</taxon>
        <taxon>Pyrenophora</taxon>
    </lineage>
</organism>
<protein>
    <submittedName>
        <fullName evidence="2">Uncharacterized protein</fullName>
    </submittedName>
</protein>
<proteinExistence type="predicted"/>
<dbReference type="OrthoDB" id="3688256at2759"/>
<dbReference type="Proteomes" id="UP000249757">
    <property type="component" value="Unassembled WGS sequence"/>
</dbReference>
<evidence type="ECO:0000313" key="3">
    <source>
        <dbReference type="Proteomes" id="UP000249757"/>
    </source>
</evidence>
<comment type="caution">
    <text evidence="2">The sequence shown here is derived from an EMBL/GenBank/DDBJ whole genome shotgun (WGS) entry which is preliminary data.</text>
</comment>
<keyword evidence="3" id="KW-1185">Reference proteome</keyword>
<evidence type="ECO:0000256" key="1">
    <source>
        <dbReference type="SAM" id="Coils"/>
    </source>
</evidence>